<dbReference type="Proteomes" id="UP001341840">
    <property type="component" value="Unassembled WGS sequence"/>
</dbReference>
<evidence type="ECO:0000313" key="2">
    <source>
        <dbReference type="EMBL" id="MED6162557.1"/>
    </source>
</evidence>
<gene>
    <name evidence="2" type="ORF">PIB30_071608</name>
</gene>
<name>A0ABU6UMN1_9FABA</name>
<keyword evidence="3" id="KW-1185">Reference proteome</keyword>
<feature type="region of interest" description="Disordered" evidence="1">
    <location>
        <begin position="192"/>
        <end position="235"/>
    </location>
</feature>
<proteinExistence type="predicted"/>
<dbReference type="EMBL" id="JASCZI010121659">
    <property type="protein sequence ID" value="MED6162557.1"/>
    <property type="molecule type" value="Genomic_DNA"/>
</dbReference>
<evidence type="ECO:0000256" key="1">
    <source>
        <dbReference type="SAM" id="MobiDB-lite"/>
    </source>
</evidence>
<reference evidence="2 3" key="1">
    <citation type="journal article" date="2023" name="Plants (Basel)">
        <title>Bridging the Gap: Combining Genomics and Transcriptomics Approaches to Understand Stylosanthes scabra, an Orphan Legume from the Brazilian Caatinga.</title>
        <authorList>
            <person name="Ferreira-Neto J.R.C."/>
            <person name="da Silva M.D."/>
            <person name="Binneck E."/>
            <person name="de Melo N.F."/>
            <person name="da Silva R.H."/>
            <person name="de Melo A.L.T.M."/>
            <person name="Pandolfi V."/>
            <person name="Bustamante F.O."/>
            <person name="Brasileiro-Vidal A.C."/>
            <person name="Benko-Iseppon A.M."/>
        </authorList>
    </citation>
    <scope>NUCLEOTIDE SEQUENCE [LARGE SCALE GENOMIC DNA]</scope>
    <source>
        <tissue evidence="2">Leaves</tissue>
    </source>
</reference>
<sequence length="235" mass="25847">MFVSSHHVDRVKKQFGSEQPVPLDLVNLDGFLDMSTRGRISGGQVSISISTTFGRNAGTGSIRFRSFTHNFPPHPLGSTLISGCPRDPIVLPHDAPACGRCAGQQHPDEQWQEDRPIGGEDTDEEAEFRRQEDIPEEVDVPDQARDDTTAQDADLDGEHIYVAHEPGYDAPDVEIDFFTSADLEAARTIFQGEDSATRTAPHAPVDRPSGFQRESPPAQMHELFSCPPDVMDQIA</sequence>
<comment type="caution">
    <text evidence="2">The sequence shown here is derived from an EMBL/GenBank/DDBJ whole genome shotgun (WGS) entry which is preliminary data.</text>
</comment>
<feature type="compositionally biased region" description="Basic and acidic residues" evidence="1">
    <location>
        <begin position="106"/>
        <end position="118"/>
    </location>
</feature>
<accession>A0ABU6UMN1</accession>
<protein>
    <submittedName>
        <fullName evidence="2">Uncharacterized protein</fullName>
    </submittedName>
</protein>
<evidence type="ECO:0000313" key="3">
    <source>
        <dbReference type="Proteomes" id="UP001341840"/>
    </source>
</evidence>
<organism evidence="2 3">
    <name type="scientific">Stylosanthes scabra</name>
    <dbReference type="NCBI Taxonomy" id="79078"/>
    <lineage>
        <taxon>Eukaryota</taxon>
        <taxon>Viridiplantae</taxon>
        <taxon>Streptophyta</taxon>
        <taxon>Embryophyta</taxon>
        <taxon>Tracheophyta</taxon>
        <taxon>Spermatophyta</taxon>
        <taxon>Magnoliopsida</taxon>
        <taxon>eudicotyledons</taxon>
        <taxon>Gunneridae</taxon>
        <taxon>Pentapetalae</taxon>
        <taxon>rosids</taxon>
        <taxon>fabids</taxon>
        <taxon>Fabales</taxon>
        <taxon>Fabaceae</taxon>
        <taxon>Papilionoideae</taxon>
        <taxon>50 kb inversion clade</taxon>
        <taxon>dalbergioids sensu lato</taxon>
        <taxon>Dalbergieae</taxon>
        <taxon>Pterocarpus clade</taxon>
        <taxon>Stylosanthes</taxon>
    </lineage>
</organism>
<feature type="region of interest" description="Disordered" evidence="1">
    <location>
        <begin position="101"/>
        <end position="150"/>
    </location>
</feature>